<name>A0A3A6V753_LEGPN</name>
<dbReference type="GO" id="GO:0003677">
    <property type="term" value="F:DNA binding"/>
    <property type="evidence" value="ECO:0007669"/>
    <property type="project" value="InterPro"/>
</dbReference>
<gene>
    <name evidence="3" type="ORF">D1H98_13335</name>
</gene>
<organism evidence="3 4">
    <name type="scientific">Legionella pneumophila subsp. pneumophila</name>
    <dbReference type="NCBI Taxonomy" id="91891"/>
    <lineage>
        <taxon>Bacteria</taxon>
        <taxon>Pseudomonadati</taxon>
        <taxon>Pseudomonadota</taxon>
        <taxon>Gammaproteobacteria</taxon>
        <taxon>Legionellales</taxon>
        <taxon>Legionellaceae</taxon>
        <taxon>Legionella</taxon>
    </lineage>
</organism>
<dbReference type="InterPro" id="IPR026889">
    <property type="entry name" value="Zn_Tnp"/>
</dbReference>
<dbReference type="Proteomes" id="UP000277145">
    <property type="component" value="Unassembled WGS sequence"/>
</dbReference>
<evidence type="ECO:0000259" key="2">
    <source>
        <dbReference type="Pfam" id="PF14319"/>
    </source>
</evidence>
<dbReference type="EMBL" id="QWDR01000003">
    <property type="protein sequence ID" value="RJY27549.1"/>
    <property type="molecule type" value="Genomic_DNA"/>
</dbReference>
<dbReference type="AlphaFoldDB" id="A0A3A6V753"/>
<comment type="caution">
    <text evidence="3">The sequence shown here is derived from an EMBL/GenBank/DDBJ whole genome shotgun (WGS) entry which is preliminary data.</text>
</comment>
<protein>
    <submittedName>
        <fullName evidence="3">IS91 family transposase</fullName>
    </submittedName>
</protein>
<dbReference type="InterPro" id="IPR007069">
    <property type="entry name" value="Transposase_32"/>
</dbReference>
<accession>A0A3A6V753</accession>
<dbReference type="Pfam" id="PF14319">
    <property type="entry name" value="Zn_Tnp_IS91"/>
    <property type="match status" value="1"/>
</dbReference>
<evidence type="ECO:0000313" key="4">
    <source>
        <dbReference type="Proteomes" id="UP000277145"/>
    </source>
</evidence>
<reference evidence="3 4" key="1">
    <citation type="submission" date="2018-08" db="EMBL/GenBank/DDBJ databases">
        <title>Genome Sequences of Legionella pneumophila subsp. pneumophila Isolates, Recovered from a Drinking Water System in a Large Builging.</title>
        <authorList>
            <person name="Gomez-Alvarez V."/>
            <person name="Boczek L."/>
            <person name="King D."/>
            <person name="Pemberton A."/>
            <person name="Pfaller S."/>
            <person name="Rodgers M."/>
            <person name="Santodomingo J."/>
            <person name="Revetta R."/>
        </authorList>
    </citation>
    <scope>NUCLEOTIDE SEQUENCE [LARGE SCALE GENOMIC DNA]</scope>
    <source>
        <strain evidence="3 4">L01C.1</strain>
    </source>
</reference>
<dbReference type="Pfam" id="PF04986">
    <property type="entry name" value="Y2_Tnp"/>
    <property type="match status" value="1"/>
</dbReference>
<dbReference type="GO" id="GO:0006313">
    <property type="term" value="P:DNA transposition"/>
    <property type="evidence" value="ECO:0007669"/>
    <property type="project" value="InterPro"/>
</dbReference>
<evidence type="ECO:0000313" key="3">
    <source>
        <dbReference type="EMBL" id="RJY27549.1"/>
    </source>
</evidence>
<proteinExistence type="predicted"/>
<evidence type="ECO:0000259" key="1">
    <source>
        <dbReference type="Pfam" id="PF04986"/>
    </source>
</evidence>
<feature type="domain" description="Transposase zinc-binding" evidence="2">
    <location>
        <begin position="17"/>
        <end position="112"/>
    </location>
</feature>
<sequence>MEYARHRPEQTLLYQVIEEYYPAFLSHLAELEKSVPQYVQDEFESYLKCERLEHGFLRVQCESCHVEQLVAFSCKRRGFCPSCGAKRMVESAALLVDEVLPEKPIRQWVLSVPYPLRWLFASEPEMMSKALLIVTRAISSYLIKKTGFTHKTAKTGAVTLIQRFGSALNLNIHFHMLFLDGVYGVDSGGAIGAFHGIKPPSSKEMSLLLGKISERIARLVEQAGYLERDEGDGLKLEGFEDEIMNHFQGSSITYKIAVGSQKGRKVLTIKTLPCKGSKMSWAMRLKRVFNIDITVCRHCQGRVRIIACIEEQVVIDQILAHMNQQQQSRILVQVSSWIRTPPIEQSSQMTMNY</sequence>
<feature type="domain" description="Transposase IS801/IS1294" evidence="1">
    <location>
        <begin position="156"/>
        <end position="230"/>
    </location>
</feature>
<dbReference type="GO" id="GO:0004803">
    <property type="term" value="F:transposase activity"/>
    <property type="evidence" value="ECO:0007669"/>
    <property type="project" value="InterPro"/>
</dbReference>